<organism evidence="2 3">
    <name type="scientific">Parasponia andersonii</name>
    <name type="common">Sponia andersonii</name>
    <dbReference type="NCBI Taxonomy" id="3476"/>
    <lineage>
        <taxon>Eukaryota</taxon>
        <taxon>Viridiplantae</taxon>
        <taxon>Streptophyta</taxon>
        <taxon>Embryophyta</taxon>
        <taxon>Tracheophyta</taxon>
        <taxon>Spermatophyta</taxon>
        <taxon>Magnoliopsida</taxon>
        <taxon>eudicotyledons</taxon>
        <taxon>Gunneridae</taxon>
        <taxon>Pentapetalae</taxon>
        <taxon>rosids</taxon>
        <taxon>fabids</taxon>
        <taxon>Rosales</taxon>
        <taxon>Cannabaceae</taxon>
        <taxon>Parasponia</taxon>
    </lineage>
</organism>
<protein>
    <submittedName>
        <fullName evidence="2">Uncharacterized protein</fullName>
    </submittedName>
</protein>
<comment type="caution">
    <text evidence="2">The sequence shown here is derived from an EMBL/GenBank/DDBJ whole genome shotgun (WGS) entry which is preliminary data.</text>
</comment>
<reference evidence="3" key="1">
    <citation type="submission" date="2016-06" db="EMBL/GenBank/DDBJ databases">
        <title>Parallel loss of symbiosis genes in relatives of nitrogen-fixing non-legume Parasponia.</title>
        <authorList>
            <person name="Van Velzen R."/>
            <person name="Holmer R."/>
            <person name="Bu F."/>
            <person name="Rutten L."/>
            <person name="Van Zeijl A."/>
            <person name="Liu W."/>
            <person name="Santuari L."/>
            <person name="Cao Q."/>
            <person name="Sharma T."/>
            <person name="Shen D."/>
            <person name="Roswanjaya Y."/>
            <person name="Wardhani T."/>
            <person name="Kalhor M.S."/>
            <person name="Jansen J."/>
            <person name="Van den Hoogen J."/>
            <person name="Gungor B."/>
            <person name="Hartog M."/>
            <person name="Hontelez J."/>
            <person name="Verver J."/>
            <person name="Yang W.-C."/>
            <person name="Schijlen E."/>
            <person name="Repin R."/>
            <person name="Schilthuizen M."/>
            <person name="Schranz E."/>
            <person name="Heidstra R."/>
            <person name="Miyata K."/>
            <person name="Fedorova E."/>
            <person name="Kohlen W."/>
            <person name="Bisseling T."/>
            <person name="Smit S."/>
            <person name="Geurts R."/>
        </authorList>
    </citation>
    <scope>NUCLEOTIDE SEQUENCE [LARGE SCALE GENOMIC DNA]</scope>
    <source>
        <strain evidence="3">cv. WU1-14</strain>
    </source>
</reference>
<feature type="compositionally biased region" description="Basic and acidic residues" evidence="1">
    <location>
        <begin position="92"/>
        <end position="110"/>
    </location>
</feature>
<dbReference type="EMBL" id="JXTB01000274">
    <property type="protein sequence ID" value="PON48589.1"/>
    <property type="molecule type" value="Genomic_DNA"/>
</dbReference>
<feature type="region of interest" description="Disordered" evidence="1">
    <location>
        <begin position="86"/>
        <end position="110"/>
    </location>
</feature>
<evidence type="ECO:0000256" key="1">
    <source>
        <dbReference type="SAM" id="MobiDB-lite"/>
    </source>
</evidence>
<sequence length="110" mass="12469">MATFDSGSMGLRYTLDEMNPTSQVRGQMVAGIVDGDDKFKTALFRRNSDQRLLATAGGACWWHGESTPVGWRSERWHEVASTTVLPPWPRQTKSEVERVDGRERDEKERG</sequence>
<evidence type="ECO:0000313" key="3">
    <source>
        <dbReference type="Proteomes" id="UP000237105"/>
    </source>
</evidence>
<accession>A0A2P5BIF1</accession>
<dbReference type="AlphaFoldDB" id="A0A2P5BIF1"/>
<proteinExistence type="predicted"/>
<gene>
    <name evidence="2" type="ORF">PanWU01x14_236260</name>
</gene>
<keyword evidence="3" id="KW-1185">Reference proteome</keyword>
<dbReference type="Proteomes" id="UP000237105">
    <property type="component" value="Unassembled WGS sequence"/>
</dbReference>
<evidence type="ECO:0000313" key="2">
    <source>
        <dbReference type="EMBL" id="PON48589.1"/>
    </source>
</evidence>
<name>A0A2P5BIF1_PARAD</name>